<keyword evidence="4" id="KW-1185">Reference proteome</keyword>
<proteinExistence type="predicted"/>
<dbReference type="SMART" id="SM00422">
    <property type="entry name" value="HTH_MERR"/>
    <property type="match status" value="1"/>
</dbReference>
<dbReference type="PANTHER" id="PTHR30204:SF97">
    <property type="entry name" value="MERR FAMILY REGULATORY PROTEIN"/>
    <property type="match status" value="1"/>
</dbReference>
<dbReference type="Gene3D" id="3.40.50.280">
    <property type="entry name" value="Cobalamin-binding domain"/>
    <property type="match status" value="1"/>
</dbReference>
<dbReference type="InterPro" id="IPR009061">
    <property type="entry name" value="DNA-bd_dom_put_sf"/>
</dbReference>
<organism evidence="3 4">
    <name type="scientific">Pseudonocardia oroxyli</name>
    <dbReference type="NCBI Taxonomy" id="366584"/>
    <lineage>
        <taxon>Bacteria</taxon>
        <taxon>Bacillati</taxon>
        <taxon>Actinomycetota</taxon>
        <taxon>Actinomycetes</taxon>
        <taxon>Pseudonocardiales</taxon>
        <taxon>Pseudonocardiaceae</taxon>
        <taxon>Pseudonocardia</taxon>
    </lineage>
</organism>
<dbReference type="STRING" id="366584.SAMN05216377_102407"/>
<dbReference type="InterPro" id="IPR036594">
    <property type="entry name" value="Meth_synthase_dom"/>
</dbReference>
<dbReference type="GO" id="GO:0003677">
    <property type="term" value="F:DNA binding"/>
    <property type="evidence" value="ECO:0007669"/>
    <property type="project" value="UniProtKB-KW"/>
</dbReference>
<reference evidence="3 4" key="1">
    <citation type="submission" date="2016-10" db="EMBL/GenBank/DDBJ databases">
        <authorList>
            <person name="de Groot N.N."/>
        </authorList>
    </citation>
    <scope>NUCLEOTIDE SEQUENCE [LARGE SCALE GENOMIC DNA]</scope>
    <source>
        <strain evidence="3 4">CGMCC 4.3143</strain>
    </source>
</reference>
<dbReference type="CDD" id="cd01104">
    <property type="entry name" value="HTH_MlrA-CarA"/>
    <property type="match status" value="1"/>
</dbReference>
<evidence type="ECO:0000259" key="2">
    <source>
        <dbReference type="PROSITE" id="PS50937"/>
    </source>
</evidence>
<evidence type="ECO:0000313" key="4">
    <source>
        <dbReference type="Proteomes" id="UP000198967"/>
    </source>
</evidence>
<gene>
    <name evidence="3" type="ORF">SAMN05216377_102407</name>
</gene>
<feature type="domain" description="HTH merR-type" evidence="2">
    <location>
        <begin position="16"/>
        <end position="85"/>
    </location>
</feature>
<sequence>MTTQPDTPRPGADTPGLTVAAVARRLGIAPATLRTWDRRYGLGPSAHTAGSHRRYRPADLARLEVMQRALLQGVTPAEAARLALGSGSTPSSPVLLSAAPGVADQVRVGGSVLRLAGAGRRARGIGRAALAMDASAVRRLVDEAVTADGLVPTWDTVVRPVLGAIAERWESTGAGVEIEHLVSEAVIAVYGARALAAPRPPAEVRPVLLACMPGERHSLPLSVLAAVIAECGVPCRPLGADLPLDALVAAVQRSAPAAVVLWAQDRRTADPAAIDGLPRTRPAFRSFTAGPGWESSPASVTHLGSLSEAVDTLCVFLGVTHRN</sequence>
<dbReference type="Proteomes" id="UP000198967">
    <property type="component" value="Unassembled WGS sequence"/>
</dbReference>
<keyword evidence="1" id="KW-0238">DNA-binding</keyword>
<dbReference type="GO" id="GO:0003700">
    <property type="term" value="F:DNA-binding transcription factor activity"/>
    <property type="evidence" value="ECO:0007669"/>
    <property type="project" value="InterPro"/>
</dbReference>
<dbReference type="Pfam" id="PF13411">
    <property type="entry name" value="MerR_1"/>
    <property type="match status" value="1"/>
</dbReference>
<evidence type="ECO:0000313" key="3">
    <source>
        <dbReference type="EMBL" id="SDE89635.1"/>
    </source>
</evidence>
<dbReference type="SUPFAM" id="SSF46955">
    <property type="entry name" value="Putative DNA-binding domain"/>
    <property type="match status" value="1"/>
</dbReference>
<dbReference type="InterPro" id="IPR047057">
    <property type="entry name" value="MerR_fam"/>
</dbReference>
<accession>A0A1G7GNA3</accession>
<dbReference type="EMBL" id="FNBE01000002">
    <property type="protein sequence ID" value="SDE89635.1"/>
    <property type="molecule type" value="Genomic_DNA"/>
</dbReference>
<dbReference type="Pfam" id="PF02607">
    <property type="entry name" value="B12-binding_2"/>
    <property type="match status" value="1"/>
</dbReference>
<dbReference type="GO" id="GO:0046872">
    <property type="term" value="F:metal ion binding"/>
    <property type="evidence" value="ECO:0007669"/>
    <property type="project" value="InterPro"/>
</dbReference>
<name>A0A1G7GNA3_PSEOR</name>
<protein>
    <submittedName>
        <fullName evidence="3">B12 binding domain-containing protein</fullName>
    </submittedName>
</protein>
<dbReference type="InterPro" id="IPR003759">
    <property type="entry name" value="Cbl-bd_cap"/>
</dbReference>
<dbReference type="InterPro" id="IPR036724">
    <property type="entry name" value="Cobalamin-bd_sf"/>
</dbReference>
<dbReference type="PANTHER" id="PTHR30204">
    <property type="entry name" value="REDOX-CYCLING DRUG-SENSING TRANSCRIPTIONAL ACTIVATOR SOXR"/>
    <property type="match status" value="1"/>
</dbReference>
<dbReference type="RefSeq" id="WP_245707286.1">
    <property type="nucleotide sequence ID" value="NZ_FNBE01000002.1"/>
</dbReference>
<dbReference type="Gene3D" id="1.10.1660.10">
    <property type="match status" value="1"/>
</dbReference>
<dbReference type="AlphaFoldDB" id="A0A1G7GNA3"/>
<dbReference type="SUPFAM" id="SSF52242">
    <property type="entry name" value="Cobalamin (vitamin B12)-binding domain"/>
    <property type="match status" value="1"/>
</dbReference>
<dbReference type="GO" id="GO:0031419">
    <property type="term" value="F:cobalamin binding"/>
    <property type="evidence" value="ECO:0007669"/>
    <property type="project" value="InterPro"/>
</dbReference>
<evidence type="ECO:0000256" key="1">
    <source>
        <dbReference type="ARBA" id="ARBA00023125"/>
    </source>
</evidence>
<dbReference type="Gene3D" id="1.10.1240.10">
    <property type="entry name" value="Methionine synthase domain"/>
    <property type="match status" value="1"/>
</dbReference>
<dbReference type="InterPro" id="IPR000551">
    <property type="entry name" value="MerR-type_HTH_dom"/>
</dbReference>
<dbReference type="PROSITE" id="PS50937">
    <property type="entry name" value="HTH_MERR_2"/>
    <property type="match status" value="1"/>
</dbReference>